<protein>
    <recommendedName>
        <fullName evidence="4">LAZY1</fullName>
    </recommendedName>
</protein>
<evidence type="ECO:0000313" key="2">
    <source>
        <dbReference type="EMBL" id="KAK9934335.1"/>
    </source>
</evidence>
<keyword evidence="3" id="KW-1185">Reference proteome</keyword>
<evidence type="ECO:0000313" key="3">
    <source>
        <dbReference type="Proteomes" id="UP001457282"/>
    </source>
</evidence>
<evidence type="ECO:0000256" key="1">
    <source>
        <dbReference type="SAM" id="MobiDB-lite"/>
    </source>
</evidence>
<dbReference type="Proteomes" id="UP001457282">
    <property type="component" value="Unassembled WGS sequence"/>
</dbReference>
<name>A0AAW1XF14_RUBAR</name>
<evidence type="ECO:0008006" key="4">
    <source>
        <dbReference type="Google" id="ProtNLM"/>
    </source>
</evidence>
<sequence length="360" mass="40230">MHRKFRQNSNEPVFFIERSCACLAGQPSLDDQQYYPKPNYGTKPFKPGQKDHQLRNSFAGLEAAKVDQEGYYEEESTAAASELFHGFLAIGTFGSDQVITEPATPTMAMSVENITEKETEATENELKLINDELEKVLVAEAKDEICNDSSGRNSHVSNGRSSHGIFFGSAYELSETTTVAKKEHRTSLGELFQKSKLTEENYSGAKLSKEEKRADQKEADKSSIHLIKKKLRKKMLHMNASSRSSAAAADPGSAETKLNKILQMFHRKVHPETSVAGEKSGKYQKKKRMSSDGICNHGDGVLPDDQDIMLYPEQAFSSNQSMRRYKSQSNPPQFALSSLDSNGNKEHWIKTDADYLVLEL</sequence>
<dbReference type="InterPro" id="IPR038928">
    <property type="entry name" value="LAZY1"/>
</dbReference>
<dbReference type="GO" id="GO:2000012">
    <property type="term" value="P:regulation of auxin polar transport"/>
    <property type="evidence" value="ECO:0007669"/>
    <property type="project" value="InterPro"/>
</dbReference>
<comment type="caution">
    <text evidence="2">The sequence shown here is derived from an EMBL/GenBank/DDBJ whole genome shotgun (WGS) entry which is preliminary data.</text>
</comment>
<feature type="region of interest" description="Disordered" evidence="1">
    <location>
        <begin position="271"/>
        <end position="295"/>
    </location>
</feature>
<dbReference type="AlphaFoldDB" id="A0AAW1XF14"/>
<accession>A0AAW1XF14</accession>
<dbReference type="PANTHER" id="PTHR34959">
    <property type="entry name" value="PROTEIN LAZY 1"/>
    <property type="match status" value="1"/>
</dbReference>
<organism evidence="2 3">
    <name type="scientific">Rubus argutus</name>
    <name type="common">Southern blackberry</name>
    <dbReference type="NCBI Taxonomy" id="59490"/>
    <lineage>
        <taxon>Eukaryota</taxon>
        <taxon>Viridiplantae</taxon>
        <taxon>Streptophyta</taxon>
        <taxon>Embryophyta</taxon>
        <taxon>Tracheophyta</taxon>
        <taxon>Spermatophyta</taxon>
        <taxon>Magnoliopsida</taxon>
        <taxon>eudicotyledons</taxon>
        <taxon>Gunneridae</taxon>
        <taxon>Pentapetalae</taxon>
        <taxon>rosids</taxon>
        <taxon>fabids</taxon>
        <taxon>Rosales</taxon>
        <taxon>Rosaceae</taxon>
        <taxon>Rosoideae</taxon>
        <taxon>Rosoideae incertae sedis</taxon>
        <taxon>Rubus</taxon>
    </lineage>
</organism>
<dbReference type="PANTHER" id="PTHR34959:SF3">
    <property type="entry name" value="PROTEIN LAZY 1"/>
    <property type="match status" value="1"/>
</dbReference>
<proteinExistence type="predicted"/>
<dbReference type="GO" id="GO:0009630">
    <property type="term" value="P:gravitropism"/>
    <property type="evidence" value="ECO:0007669"/>
    <property type="project" value="InterPro"/>
</dbReference>
<reference evidence="2 3" key="1">
    <citation type="journal article" date="2023" name="G3 (Bethesda)">
        <title>A chromosome-length genome assembly and annotation of blackberry (Rubus argutus, cv. 'Hillquist').</title>
        <authorList>
            <person name="Bruna T."/>
            <person name="Aryal R."/>
            <person name="Dudchenko O."/>
            <person name="Sargent D.J."/>
            <person name="Mead D."/>
            <person name="Buti M."/>
            <person name="Cavallini A."/>
            <person name="Hytonen T."/>
            <person name="Andres J."/>
            <person name="Pham M."/>
            <person name="Weisz D."/>
            <person name="Mascagni F."/>
            <person name="Usai G."/>
            <person name="Natali L."/>
            <person name="Bassil N."/>
            <person name="Fernandez G.E."/>
            <person name="Lomsadze A."/>
            <person name="Armour M."/>
            <person name="Olukolu B."/>
            <person name="Poorten T."/>
            <person name="Britton C."/>
            <person name="Davik J."/>
            <person name="Ashrafi H."/>
            <person name="Aiden E.L."/>
            <person name="Borodovsky M."/>
            <person name="Worthington M."/>
        </authorList>
    </citation>
    <scope>NUCLEOTIDE SEQUENCE [LARGE SCALE GENOMIC DNA]</scope>
    <source>
        <strain evidence="2">PI 553951</strain>
    </source>
</reference>
<gene>
    <name evidence="2" type="ORF">M0R45_021483</name>
</gene>
<dbReference type="EMBL" id="JBEDUW010000004">
    <property type="protein sequence ID" value="KAK9934335.1"/>
    <property type="molecule type" value="Genomic_DNA"/>
</dbReference>